<dbReference type="InterPro" id="IPR000847">
    <property type="entry name" value="LysR_HTH_N"/>
</dbReference>
<dbReference type="EMBL" id="CASHTH010000988">
    <property type="protein sequence ID" value="CAI8009733.1"/>
    <property type="molecule type" value="Genomic_DNA"/>
</dbReference>
<keyword evidence="3" id="KW-0238">DNA-binding</keyword>
<dbReference type="SUPFAM" id="SSF53850">
    <property type="entry name" value="Periplasmic binding protein-like II"/>
    <property type="match status" value="1"/>
</dbReference>
<evidence type="ECO:0000313" key="7">
    <source>
        <dbReference type="Proteomes" id="UP001174909"/>
    </source>
</evidence>
<dbReference type="PRINTS" id="PR00039">
    <property type="entry name" value="HTHLYSR"/>
</dbReference>
<reference evidence="6" key="1">
    <citation type="submission" date="2023-03" db="EMBL/GenBank/DDBJ databases">
        <authorList>
            <person name="Steffen K."/>
            <person name="Cardenas P."/>
        </authorList>
    </citation>
    <scope>NUCLEOTIDE SEQUENCE</scope>
</reference>
<feature type="domain" description="HTH lysR-type" evidence="5">
    <location>
        <begin position="1"/>
        <end position="58"/>
    </location>
</feature>
<dbReference type="SUPFAM" id="SSF46785">
    <property type="entry name" value="Winged helix' DNA-binding domain"/>
    <property type="match status" value="1"/>
</dbReference>
<keyword evidence="4" id="KW-0804">Transcription</keyword>
<dbReference type="GO" id="GO:0043565">
    <property type="term" value="F:sequence-specific DNA binding"/>
    <property type="evidence" value="ECO:0007669"/>
    <property type="project" value="TreeGrafter"/>
</dbReference>
<dbReference type="InterPro" id="IPR036390">
    <property type="entry name" value="WH_DNA-bd_sf"/>
</dbReference>
<dbReference type="Pfam" id="PF00126">
    <property type="entry name" value="HTH_1"/>
    <property type="match status" value="1"/>
</dbReference>
<name>A0AA35RE07_GEOBA</name>
<dbReference type="InterPro" id="IPR058163">
    <property type="entry name" value="LysR-type_TF_proteobact-type"/>
</dbReference>
<dbReference type="FunFam" id="1.10.10.10:FF:000001">
    <property type="entry name" value="LysR family transcriptional regulator"/>
    <property type="match status" value="1"/>
</dbReference>
<evidence type="ECO:0000256" key="4">
    <source>
        <dbReference type="ARBA" id="ARBA00023163"/>
    </source>
</evidence>
<protein>
    <submittedName>
        <fullName evidence="6">Uncharacterized HTH-type transcriptional regulator YafC</fullName>
    </submittedName>
</protein>
<comment type="similarity">
    <text evidence="1">Belongs to the LysR transcriptional regulatory family.</text>
</comment>
<keyword evidence="7" id="KW-1185">Reference proteome</keyword>
<gene>
    <name evidence="6" type="ORF">GBAR_LOCUS6503</name>
</gene>
<organism evidence="6 7">
    <name type="scientific">Geodia barretti</name>
    <name type="common">Barrett's horny sponge</name>
    <dbReference type="NCBI Taxonomy" id="519541"/>
    <lineage>
        <taxon>Eukaryota</taxon>
        <taxon>Metazoa</taxon>
        <taxon>Porifera</taxon>
        <taxon>Demospongiae</taxon>
        <taxon>Heteroscleromorpha</taxon>
        <taxon>Tetractinellida</taxon>
        <taxon>Astrophorina</taxon>
        <taxon>Geodiidae</taxon>
        <taxon>Geodia</taxon>
    </lineage>
</organism>
<dbReference type="Gene3D" id="3.40.190.290">
    <property type="match status" value="1"/>
</dbReference>
<dbReference type="InterPro" id="IPR036388">
    <property type="entry name" value="WH-like_DNA-bd_sf"/>
</dbReference>
<evidence type="ECO:0000259" key="5">
    <source>
        <dbReference type="PROSITE" id="PS50931"/>
    </source>
</evidence>
<comment type="caution">
    <text evidence="6">The sequence shown here is derived from an EMBL/GenBank/DDBJ whole genome shotgun (WGS) entry which is preliminary data.</text>
</comment>
<dbReference type="Proteomes" id="UP001174909">
    <property type="component" value="Unassembled WGS sequence"/>
</dbReference>
<evidence type="ECO:0000256" key="3">
    <source>
        <dbReference type="ARBA" id="ARBA00023125"/>
    </source>
</evidence>
<evidence type="ECO:0000256" key="2">
    <source>
        <dbReference type="ARBA" id="ARBA00023015"/>
    </source>
</evidence>
<evidence type="ECO:0000256" key="1">
    <source>
        <dbReference type="ARBA" id="ARBA00009437"/>
    </source>
</evidence>
<proteinExistence type="inferred from homology"/>
<dbReference type="PANTHER" id="PTHR30537:SF20">
    <property type="entry name" value="TRANSCRIPTIONAL REGULATORY PROTEIN"/>
    <property type="match status" value="1"/>
</dbReference>
<dbReference type="PROSITE" id="PS50931">
    <property type="entry name" value="HTH_LYSR"/>
    <property type="match status" value="1"/>
</dbReference>
<dbReference type="GO" id="GO:0006351">
    <property type="term" value="P:DNA-templated transcription"/>
    <property type="evidence" value="ECO:0007669"/>
    <property type="project" value="TreeGrafter"/>
</dbReference>
<dbReference type="InterPro" id="IPR005119">
    <property type="entry name" value="LysR_subst-bd"/>
</dbReference>
<dbReference type="AlphaFoldDB" id="A0AA35RE07"/>
<dbReference type="Gene3D" id="1.10.10.10">
    <property type="entry name" value="Winged helix-like DNA-binding domain superfamily/Winged helix DNA-binding domain"/>
    <property type="match status" value="1"/>
</dbReference>
<keyword evidence="2" id="KW-0805">Transcription regulation</keyword>
<dbReference type="GO" id="GO:0003700">
    <property type="term" value="F:DNA-binding transcription factor activity"/>
    <property type="evidence" value="ECO:0007669"/>
    <property type="project" value="InterPro"/>
</dbReference>
<accession>A0AA35RE07</accession>
<dbReference type="Pfam" id="PF03466">
    <property type="entry name" value="LysR_substrate"/>
    <property type="match status" value="1"/>
</dbReference>
<dbReference type="PANTHER" id="PTHR30537">
    <property type="entry name" value="HTH-TYPE TRANSCRIPTIONAL REGULATOR"/>
    <property type="match status" value="1"/>
</dbReference>
<sequence length="278" mass="31159">MDWNRLRIFQTVAERGSFTRAGDILELSQSAVSRQIAALEKSLGAVLFHRHSRGLLLTEQGEALYRTAREVSAKLAMTEAQIADSRDRPSGPLKITTTVAFASLILLTSDDLLDLSMREADVAIRMIEPTEPDLVRRHLMTVHSYIYAAPDYLARFGPIETADDLARQRLIIYGQGPLTAIVNPDWLIAISGDPGADGRIVLEANNIYCMREAVESGLGIAALPDYVIWGSQRLQRVLPEYQGPPFDAFFTYAEELRYSKRIGVFRDFLLDEVAKWRS</sequence>
<evidence type="ECO:0000313" key="6">
    <source>
        <dbReference type="EMBL" id="CAI8009733.1"/>
    </source>
</evidence>